<protein>
    <submittedName>
        <fullName evidence="1">Uncharacterized protein</fullName>
    </submittedName>
</protein>
<reference evidence="1" key="1">
    <citation type="journal article" date="2015" name="Nature">
        <title>Complex archaea that bridge the gap between prokaryotes and eukaryotes.</title>
        <authorList>
            <person name="Spang A."/>
            <person name="Saw J.H."/>
            <person name="Jorgensen S.L."/>
            <person name="Zaremba-Niedzwiedzka K."/>
            <person name="Martijn J."/>
            <person name="Lind A.E."/>
            <person name="van Eijk R."/>
            <person name="Schleper C."/>
            <person name="Guy L."/>
            <person name="Ettema T.J."/>
        </authorList>
    </citation>
    <scope>NUCLEOTIDE SEQUENCE</scope>
</reference>
<comment type="caution">
    <text evidence="1">The sequence shown here is derived from an EMBL/GenBank/DDBJ whole genome shotgun (WGS) entry which is preliminary data.</text>
</comment>
<feature type="non-terminal residue" evidence="1">
    <location>
        <position position="1"/>
    </location>
</feature>
<proteinExistence type="predicted"/>
<name>A0A0F9F483_9ZZZZ</name>
<evidence type="ECO:0000313" key="1">
    <source>
        <dbReference type="EMBL" id="KKL45887.1"/>
    </source>
</evidence>
<organism evidence="1">
    <name type="scientific">marine sediment metagenome</name>
    <dbReference type="NCBI Taxonomy" id="412755"/>
    <lineage>
        <taxon>unclassified sequences</taxon>
        <taxon>metagenomes</taxon>
        <taxon>ecological metagenomes</taxon>
    </lineage>
</organism>
<dbReference type="AlphaFoldDB" id="A0A0F9F483"/>
<gene>
    <name evidence="1" type="ORF">LCGC14_2351120</name>
</gene>
<accession>A0A0F9F483</accession>
<dbReference type="EMBL" id="LAZR01034227">
    <property type="protein sequence ID" value="KKL45887.1"/>
    <property type="molecule type" value="Genomic_DNA"/>
</dbReference>
<sequence>LDYDLSETIYALEALSAMPDKEAVQALTRFLAFQNSRQLAGITPRDNRVVIATIRAIKNAKSKAGSEELLRAKYAGYPAVVGREADKALRSL</sequence>